<evidence type="ECO:0000313" key="2">
    <source>
        <dbReference type="EMBL" id="CAK9048054.1"/>
    </source>
</evidence>
<evidence type="ECO:0000256" key="1">
    <source>
        <dbReference type="SAM" id="MobiDB-lite"/>
    </source>
</evidence>
<dbReference type="EMBL" id="CAXAMM010020524">
    <property type="protein sequence ID" value="CAK9048054.1"/>
    <property type="molecule type" value="Genomic_DNA"/>
</dbReference>
<dbReference type="Proteomes" id="UP001642464">
    <property type="component" value="Unassembled WGS sequence"/>
</dbReference>
<evidence type="ECO:0000313" key="3">
    <source>
        <dbReference type="Proteomes" id="UP001642464"/>
    </source>
</evidence>
<organism evidence="2 3">
    <name type="scientific">Durusdinium trenchii</name>
    <dbReference type="NCBI Taxonomy" id="1381693"/>
    <lineage>
        <taxon>Eukaryota</taxon>
        <taxon>Sar</taxon>
        <taxon>Alveolata</taxon>
        <taxon>Dinophyceae</taxon>
        <taxon>Suessiales</taxon>
        <taxon>Symbiodiniaceae</taxon>
        <taxon>Durusdinium</taxon>
    </lineage>
</organism>
<gene>
    <name evidence="2" type="ORF">SCF082_LOCUS26828</name>
</gene>
<keyword evidence="3" id="KW-1185">Reference proteome</keyword>
<sequence length="102" mass="11238">MADPCEAQNTEAEETCQEDAADPKPDAFMFPCALKSSDLAEDSSSEEDEDTDAPDGVLSSIYNTKMFSDPEEYEKWKARGWRAVQCCGGALLVLALIFDEMD</sequence>
<protein>
    <recommendedName>
        <fullName evidence="4">Mitochondrial import receptor subunit TOM22 homolog</fullName>
    </recommendedName>
</protein>
<proteinExistence type="predicted"/>
<feature type="compositionally biased region" description="Acidic residues" evidence="1">
    <location>
        <begin position="11"/>
        <end position="20"/>
    </location>
</feature>
<comment type="caution">
    <text evidence="2">The sequence shown here is derived from an EMBL/GenBank/DDBJ whole genome shotgun (WGS) entry which is preliminary data.</text>
</comment>
<reference evidence="2 3" key="1">
    <citation type="submission" date="2024-02" db="EMBL/GenBank/DDBJ databases">
        <authorList>
            <person name="Chen Y."/>
            <person name="Shah S."/>
            <person name="Dougan E. K."/>
            <person name="Thang M."/>
            <person name="Chan C."/>
        </authorList>
    </citation>
    <scope>NUCLEOTIDE SEQUENCE [LARGE SCALE GENOMIC DNA]</scope>
</reference>
<feature type="region of interest" description="Disordered" evidence="1">
    <location>
        <begin position="37"/>
        <end position="58"/>
    </location>
</feature>
<name>A0ABP0MD59_9DINO</name>
<evidence type="ECO:0008006" key="4">
    <source>
        <dbReference type="Google" id="ProtNLM"/>
    </source>
</evidence>
<feature type="compositionally biased region" description="Acidic residues" evidence="1">
    <location>
        <begin position="39"/>
        <end position="53"/>
    </location>
</feature>
<accession>A0ABP0MD59</accession>
<feature type="region of interest" description="Disordered" evidence="1">
    <location>
        <begin position="1"/>
        <end position="23"/>
    </location>
</feature>